<protein>
    <submittedName>
        <fullName evidence="1">Uncharacterized protein</fullName>
    </submittedName>
</protein>
<organism evidence="1 2">
    <name type="scientific">Lactuca virosa</name>
    <dbReference type="NCBI Taxonomy" id="75947"/>
    <lineage>
        <taxon>Eukaryota</taxon>
        <taxon>Viridiplantae</taxon>
        <taxon>Streptophyta</taxon>
        <taxon>Embryophyta</taxon>
        <taxon>Tracheophyta</taxon>
        <taxon>Spermatophyta</taxon>
        <taxon>Magnoliopsida</taxon>
        <taxon>eudicotyledons</taxon>
        <taxon>Gunneridae</taxon>
        <taxon>Pentapetalae</taxon>
        <taxon>asterids</taxon>
        <taxon>campanulids</taxon>
        <taxon>Asterales</taxon>
        <taxon>Asteraceae</taxon>
        <taxon>Cichorioideae</taxon>
        <taxon>Cichorieae</taxon>
        <taxon>Lactucinae</taxon>
        <taxon>Lactuca</taxon>
    </lineage>
</organism>
<comment type="caution">
    <text evidence="1">The sequence shown here is derived from an EMBL/GenBank/DDBJ whole genome shotgun (WGS) entry which is preliminary data.</text>
</comment>
<keyword evidence="2" id="KW-1185">Reference proteome</keyword>
<evidence type="ECO:0000313" key="2">
    <source>
        <dbReference type="Proteomes" id="UP001157418"/>
    </source>
</evidence>
<dbReference type="AlphaFoldDB" id="A0AAU9LNF1"/>
<proteinExistence type="predicted"/>
<name>A0AAU9LNF1_9ASTR</name>
<sequence length="310" mass="36145">MLVQVEKSLFRKGKNIDGDMKNPIETHSSKSCKIKNDHEECSYDVISSDDVISKAKKINEDLKKPIKIHSRNSLKLKKDRDLFLCQFLKFARKKKDYMLLYVDRIQCKQMPFVRRFPVINFWTSDQLKFRESKKLDNGGFGNGVDVANCNKDFESGSILDLYKKVEMTLQKRGNHKNFQFYRLKLQEIVSVISKFQQSEVKNDSSSDSFRRKISFEEDSFIHHGKEIGKMFLNEDIASFDLGIESEIYTPKKHCLSSDHEMQEKSISKVVFDSPVNVLGKNLHVPSSLSKRDQINRHQIQGQKEIKCYLQ</sequence>
<accession>A0AAU9LNF1</accession>
<dbReference type="Proteomes" id="UP001157418">
    <property type="component" value="Unassembled WGS sequence"/>
</dbReference>
<reference evidence="1 2" key="1">
    <citation type="submission" date="2022-01" db="EMBL/GenBank/DDBJ databases">
        <authorList>
            <person name="Xiong W."/>
            <person name="Schranz E."/>
        </authorList>
    </citation>
    <scope>NUCLEOTIDE SEQUENCE [LARGE SCALE GENOMIC DNA]</scope>
</reference>
<gene>
    <name evidence="1" type="ORF">LVIROSA_LOCUS5151</name>
</gene>
<evidence type="ECO:0000313" key="1">
    <source>
        <dbReference type="EMBL" id="CAH1417473.1"/>
    </source>
</evidence>
<dbReference type="EMBL" id="CAKMRJ010000067">
    <property type="protein sequence ID" value="CAH1417473.1"/>
    <property type="molecule type" value="Genomic_DNA"/>
</dbReference>